<feature type="compositionally biased region" description="Basic and acidic residues" evidence="4">
    <location>
        <begin position="966"/>
        <end position="976"/>
    </location>
</feature>
<dbReference type="NCBIfam" id="TIGR01613">
    <property type="entry name" value="primase_Cterm"/>
    <property type="match status" value="1"/>
</dbReference>
<keyword evidence="2" id="KW-0378">Hydrolase</keyword>
<evidence type="ECO:0000313" key="6">
    <source>
        <dbReference type="EMBL" id="QHT11076.1"/>
    </source>
</evidence>
<dbReference type="InterPro" id="IPR014015">
    <property type="entry name" value="Helicase_SF3_DNA-vir"/>
</dbReference>
<evidence type="ECO:0000259" key="5">
    <source>
        <dbReference type="PROSITE" id="PS51206"/>
    </source>
</evidence>
<evidence type="ECO:0000256" key="4">
    <source>
        <dbReference type="SAM" id="MobiDB-lite"/>
    </source>
</evidence>
<dbReference type="PROSITE" id="PS51206">
    <property type="entry name" value="SF3_HELICASE_1"/>
    <property type="match status" value="1"/>
</dbReference>
<dbReference type="InterPro" id="IPR014818">
    <property type="entry name" value="Phage/plasmid_primase_P4_C"/>
</dbReference>
<dbReference type="Pfam" id="PF08707">
    <property type="entry name" value="PriCT_2"/>
    <property type="match status" value="1"/>
</dbReference>
<organism evidence="6">
    <name type="scientific">viral metagenome</name>
    <dbReference type="NCBI Taxonomy" id="1070528"/>
    <lineage>
        <taxon>unclassified sequences</taxon>
        <taxon>metagenomes</taxon>
        <taxon>organismal metagenomes</taxon>
    </lineage>
</organism>
<evidence type="ECO:0000256" key="2">
    <source>
        <dbReference type="ARBA" id="ARBA00022801"/>
    </source>
</evidence>
<evidence type="ECO:0000256" key="3">
    <source>
        <dbReference type="ARBA" id="ARBA00022840"/>
    </source>
</evidence>
<dbReference type="EMBL" id="MN739531">
    <property type="protein sequence ID" value="QHT11076.1"/>
    <property type="molecule type" value="Genomic_DNA"/>
</dbReference>
<dbReference type="GO" id="GO:0005524">
    <property type="term" value="F:ATP binding"/>
    <property type="evidence" value="ECO:0007669"/>
    <property type="project" value="UniProtKB-KW"/>
</dbReference>
<dbReference type="PANTHER" id="PTHR35372:SF2">
    <property type="entry name" value="SF3 HELICASE DOMAIN-CONTAINING PROTEIN"/>
    <property type="match status" value="1"/>
</dbReference>
<dbReference type="Pfam" id="PF23162">
    <property type="entry name" value="AEP_C962R"/>
    <property type="match status" value="1"/>
</dbReference>
<feature type="region of interest" description="Disordered" evidence="4">
    <location>
        <begin position="956"/>
        <end position="976"/>
    </location>
</feature>
<dbReference type="GO" id="GO:0016817">
    <property type="term" value="F:hydrolase activity, acting on acid anhydrides"/>
    <property type="evidence" value="ECO:0007669"/>
    <property type="project" value="InterPro"/>
</dbReference>
<dbReference type="InterPro" id="IPR014819">
    <property type="entry name" value="PriCT_2"/>
</dbReference>
<dbReference type="PANTHER" id="PTHR35372">
    <property type="entry name" value="ATP BINDING PROTEIN-RELATED"/>
    <property type="match status" value="1"/>
</dbReference>
<dbReference type="InterPro" id="IPR051620">
    <property type="entry name" value="ORF904-like_C"/>
</dbReference>
<feature type="domain" description="SF3 helicase" evidence="5">
    <location>
        <begin position="651"/>
        <end position="827"/>
    </location>
</feature>
<reference evidence="6" key="1">
    <citation type="journal article" date="2020" name="Nature">
        <title>Giant virus diversity and host interactions through global metagenomics.</title>
        <authorList>
            <person name="Schulz F."/>
            <person name="Roux S."/>
            <person name="Paez-Espino D."/>
            <person name="Jungbluth S."/>
            <person name="Walsh D.A."/>
            <person name="Denef V.J."/>
            <person name="McMahon K.D."/>
            <person name="Konstantinidis K.T."/>
            <person name="Eloe-Fadrosh E.A."/>
            <person name="Kyrpides N.C."/>
            <person name="Woyke T."/>
        </authorList>
    </citation>
    <scope>NUCLEOTIDE SEQUENCE</scope>
    <source>
        <strain evidence="6">GVMAG-M-3300023174-111</strain>
    </source>
</reference>
<dbReference type="InterPro" id="IPR027417">
    <property type="entry name" value="P-loop_NTPase"/>
</dbReference>
<sequence length="976" mass="113766">MVEPNSSIRYRDIDDFLQKHTIIKPKAGQPSNTKLITNTRIGDKDSNIYGGSYHIPDDEYDLFLSLYYRDIIVKNKKEYLTEKQLEGGGVILVDVDLRHDYEIDERQYTKDHIEDLIDIYLETFKTIYQFDENSRFYIFVFEKPTVNRLDDKKITKDGIHMMICLKADHITQRILRDKIMSKVAEAWSDLPVTNSWSDVFDSGISAGHTNWQLFGSRKPNHVSYKLKYIYDISYDVSDGEFMRPEIPLQDFDISKNISILSVRYKKHLSPFMKNSFVTEYEEYKRVNRIGNVSVTTSSGTSINTSSSVMIDLLMNDSTALSKIRSQEELDLTLNNWLDNIKQSEHELKDMYDFVMILPVQYYGEQSYDKWIRVGWALKNISNKLLIVWLKFSSQSSRFQISQIPELCEQWRKFDSRSKEGLTKRSIMYWARNDAREAYESVRKNTLDYYIEQTIDTLNPLSKNDDKSGCGDYDLANVLYQIFKYDFVCVSVKANIWYQYKNNRWKEIDSGTTLRRAISEQLRDEYNKKSIEIMFGTTNDSASAEQLNMIDQDDSAEKNPRLSRAKRIMSIVQRLSRTTDKKNIMTEAKELFFDPDFLSKLDMNPYLLCFNNGVFDFKEKRFRNGRPEDYISMCTNIDYVQLDPFTHQPIMDEINDFMNKLFPESPLCNYMWDHLASTLLGTTANQTFNMYVGIGRNGKSVLVQLMTEILGEYKGDVPLSMVTADRVKIGGVAPEIVQLKGKRYAVMQEPKKGDKMNEGIMKQLTGKDPITGRALYVPEPVTYTPQFKLVVTCNNLLEVNSMDHGTWRRIRAVPFKSLFTENPVQGDTMKPYQFMIDPFIDEKFKSWKEVFMSMLIKRVCETNGIVNDCDIVTERSDQYRNEQDSISSFVRDMIVKEIGGQIKKMELNHTFKLWFAEHVGGGKQPSIKDLHEYMDTHFGKPISNVWKNVKIFIDRTESNESGPEDDDIHHINDEEYG</sequence>
<dbReference type="Pfam" id="PF08706">
    <property type="entry name" value="D5_N"/>
    <property type="match status" value="1"/>
</dbReference>
<dbReference type="SMART" id="SM00885">
    <property type="entry name" value="D5_N"/>
    <property type="match status" value="1"/>
</dbReference>
<dbReference type="InterPro" id="IPR006500">
    <property type="entry name" value="Helicase_put_C_phage/plasmid"/>
</dbReference>
<dbReference type="AlphaFoldDB" id="A0A6C0D202"/>
<keyword evidence="1" id="KW-0547">Nucleotide-binding</keyword>
<name>A0A6C0D202_9ZZZZ</name>
<keyword evidence="3" id="KW-0067">ATP-binding</keyword>
<protein>
    <recommendedName>
        <fullName evidence="5">SF3 helicase domain-containing protein</fullName>
    </recommendedName>
</protein>
<evidence type="ECO:0000256" key="1">
    <source>
        <dbReference type="ARBA" id="ARBA00022741"/>
    </source>
</evidence>
<dbReference type="Gene3D" id="3.40.50.300">
    <property type="entry name" value="P-loop containing nucleotide triphosphate hydrolases"/>
    <property type="match status" value="1"/>
</dbReference>
<accession>A0A6C0D202</accession>
<dbReference type="InterPro" id="IPR056443">
    <property type="entry name" value="AEP_C962R"/>
</dbReference>
<proteinExistence type="predicted"/>